<organism evidence="2 3">
    <name type="scientific">Desulfatibacillum aliphaticivorans</name>
    <dbReference type="NCBI Taxonomy" id="218208"/>
    <lineage>
        <taxon>Bacteria</taxon>
        <taxon>Pseudomonadati</taxon>
        <taxon>Thermodesulfobacteriota</taxon>
        <taxon>Desulfobacteria</taxon>
        <taxon>Desulfobacterales</taxon>
        <taxon>Desulfatibacillaceae</taxon>
        <taxon>Desulfatibacillum</taxon>
    </lineage>
</organism>
<dbReference type="InterPro" id="IPR029058">
    <property type="entry name" value="AB_hydrolase_fold"/>
</dbReference>
<reference evidence="2 3" key="1">
    <citation type="journal article" date="2012" name="Environ. Microbiol.">
        <title>The genome sequence of Desulfatibacillum alkenivorans AK-01: a blueprint for anaerobic alkane oxidation.</title>
        <authorList>
            <person name="Callaghan A.V."/>
            <person name="Morris B.E."/>
            <person name="Pereira I.A."/>
            <person name="McInerney M.J."/>
            <person name="Austin R.N."/>
            <person name="Groves J.T."/>
            <person name="Kukor J.J."/>
            <person name="Suflita J.M."/>
            <person name="Young L.Y."/>
            <person name="Zylstra G.J."/>
            <person name="Wawrik B."/>
        </authorList>
    </citation>
    <scope>NUCLEOTIDE SEQUENCE [LARGE SCALE GENOMIC DNA]</scope>
    <source>
        <strain evidence="2 3">AK-01</strain>
    </source>
</reference>
<dbReference type="InterPro" id="IPR000073">
    <property type="entry name" value="AB_hydrolase_1"/>
</dbReference>
<feature type="domain" description="AB hydrolase-1" evidence="1">
    <location>
        <begin position="140"/>
        <end position="344"/>
    </location>
</feature>
<dbReference type="RefSeq" id="WP_012609900.1">
    <property type="nucleotide sequence ID" value="NC_011768.1"/>
</dbReference>
<evidence type="ECO:0000313" key="2">
    <source>
        <dbReference type="EMBL" id="ACL02461.1"/>
    </source>
</evidence>
<dbReference type="eggNOG" id="COG2267">
    <property type="taxonomic scope" value="Bacteria"/>
</dbReference>
<dbReference type="AlphaFoldDB" id="B8FHP4"/>
<dbReference type="Gene3D" id="3.40.50.1820">
    <property type="entry name" value="alpha/beta hydrolase"/>
    <property type="match status" value="1"/>
</dbReference>
<dbReference type="SUPFAM" id="SSF53474">
    <property type="entry name" value="alpha/beta-Hydrolases"/>
    <property type="match status" value="1"/>
</dbReference>
<gene>
    <name evidence="2" type="ordered locus">Dalk_0756</name>
</gene>
<protein>
    <recommendedName>
        <fullName evidence="1">AB hydrolase-1 domain-containing protein</fullName>
    </recommendedName>
</protein>
<dbReference type="EMBL" id="CP001322">
    <property type="protein sequence ID" value="ACL02461.1"/>
    <property type="molecule type" value="Genomic_DNA"/>
</dbReference>
<evidence type="ECO:0000313" key="3">
    <source>
        <dbReference type="Proteomes" id="UP000000739"/>
    </source>
</evidence>
<accession>B8FHP4</accession>
<dbReference type="HOGENOM" id="CLU_034451_2_0_7"/>
<dbReference type="Pfam" id="PF00561">
    <property type="entry name" value="Abhydrolase_1"/>
    <property type="match status" value="1"/>
</dbReference>
<proteinExistence type="predicted"/>
<evidence type="ECO:0000259" key="1">
    <source>
        <dbReference type="Pfam" id="PF00561"/>
    </source>
</evidence>
<name>B8FHP4_DESAL</name>
<dbReference type="Gene3D" id="1.20.1440.110">
    <property type="entry name" value="acylaminoacyl peptidase"/>
    <property type="match status" value="1"/>
</dbReference>
<sequence length="389" mass="44071">MEHSFRVGTYDFHPESNINFQLNRQISLGGGRMEDIRAVSSKIKNLDDWKREFLGLARLAEQEERWENAASYYRGAEFFMTPGDPDKEWAYDQAAALFQKIVKDDLESGALKVEAAPYETSRLPVFRLPAPEGVEFKGTIVLHGGYDSSKEELYPSADFVRKQGYDVYLFEGPGQGEALVKNGLYMTYEWEKPVGAVLDHYGLEGVALVGASLGGYLAPRAAAFEPRINRVVAWGVMYDFFEVLTSVRGKAMEIGMKSLIALRAKKALNRMAALRMERDPFAKWGINHGMFVMGKPTPYDFLQYARNFSMKGVSGKVRQDFLLLAGTRDHFIPLKHYHRQARELTNVRSFTGRIFTEAEQAENHCQCGNIPLVFNVISEWMNGLDERDG</sequence>
<dbReference type="Proteomes" id="UP000000739">
    <property type="component" value="Chromosome"/>
</dbReference>
<dbReference type="KEGG" id="dal:Dalk_0756"/>
<keyword evidence="3" id="KW-1185">Reference proteome</keyword>